<gene>
    <name evidence="2" type="ORF">UREG_02175</name>
</gene>
<dbReference type="Proteomes" id="UP000002058">
    <property type="component" value="Unassembled WGS sequence"/>
</dbReference>
<feature type="region of interest" description="Disordered" evidence="1">
    <location>
        <begin position="1"/>
        <end position="204"/>
    </location>
</feature>
<evidence type="ECO:0000313" key="3">
    <source>
        <dbReference type="Proteomes" id="UP000002058"/>
    </source>
</evidence>
<feature type="compositionally biased region" description="Low complexity" evidence="1">
    <location>
        <begin position="292"/>
        <end position="307"/>
    </location>
</feature>
<dbReference type="eggNOG" id="ENOG502RNVC">
    <property type="taxonomic scope" value="Eukaryota"/>
</dbReference>
<evidence type="ECO:0000256" key="1">
    <source>
        <dbReference type="SAM" id="MobiDB-lite"/>
    </source>
</evidence>
<keyword evidence="3" id="KW-1185">Reference proteome</keyword>
<dbReference type="AlphaFoldDB" id="C4JKL8"/>
<dbReference type="InParanoid" id="C4JKL8"/>
<reference evidence="3" key="1">
    <citation type="journal article" date="2009" name="Genome Res.">
        <title>Comparative genomic analyses of the human fungal pathogens Coccidioides and their relatives.</title>
        <authorList>
            <person name="Sharpton T.J."/>
            <person name="Stajich J.E."/>
            <person name="Rounsley S.D."/>
            <person name="Gardner M.J."/>
            <person name="Wortman J.R."/>
            <person name="Jordar V.S."/>
            <person name="Maiti R."/>
            <person name="Kodira C.D."/>
            <person name="Neafsey D.E."/>
            <person name="Zeng Q."/>
            <person name="Hung C.-Y."/>
            <person name="McMahan C."/>
            <person name="Muszewska A."/>
            <person name="Grynberg M."/>
            <person name="Mandel M.A."/>
            <person name="Kellner E.M."/>
            <person name="Barker B.M."/>
            <person name="Galgiani J.N."/>
            <person name="Orbach M.J."/>
            <person name="Kirkland T.N."/>
            <person name="Cole G.T."/>
            <person name="Henn M.R."/>
            <person name="Birren B.W."/>
            <person name="Taylor J.W."/>
        </authorList>
    </citation>
    <scope>NUCLEOTIDE SEQUENCE [LARGE SCALE GENOMIC DNA]</scope>
    <source>
        <strain evidence="3">UAMH 1704</strain>
    </source>
</reference>
<feature type="compositionally biased region" description="Low complexity" evidence="1">
    <location>
        <begin position="682"/>
        <end position="691"/>
    </location>
</feature>
<name>C4JKL8_UNCRE</name>
<feature type="compositionally biased region" description="Low complexity" evidence="1">
    <location>
        <begin position="97"/>
        <end position="106"/>
    </location>
</feature>
<dbReference type="KEGG" id="ure:UREG_02175"/>
<feature type="compositionally biased region" description="Basic residues" evidence="1">
    <location>
        <begin position="1"/>
        <end position="13"/>
    </location>
</feature>
<dbReference type="GeneID" id="8440855"/>
<feature type="region of interest" description="Disordered" evidence="1">
    <location>
        <begin position="281"/>
        <end position="324"/>
    </location>
</feature>
<feature type="compositionally biased region" description="Polar residues" evidence="1">
    <location>
        <begin position="32"/>
        <end position="41"/>
    </location>
</feature>
<feature type="compositionally biased region" description="Basic and acidic residues" evidence="1">
    <location>
        <begin position="128"/>
        <end position="140"/>
    </location>
</feature>
<dbReference type="RefSeq" id="XP_002542659.1">
    <property type="nucleotide sequence ID" value="XM_002542613.1"/>
</dbReference>
<feature type="compositionally biased region" description="Polar residues" evidence="1">
    <location>
        <begin position="169"/>
        <end position="178"/>
    </location>
</feature>
<feature type="compositionally biased region" description="Basic and acidic residues" evidence="1">
    <location>
        <begin position="232"/>
        <end position="241"/>
    </location>
</feature>
<dbReference type="EMBL" id="CH476615">
    <property type="protein sequence ID" value="EEP77326.1"/>
    <property type="molecule type" value="Genomic_DNA"/>
</dbReference>
<sequence>MSPPKKRANHHRSVSQFFSSPVKKRSKRESQSDPGFTTQCQPIPRISCQERIHYPIYNPNDPRHNPELKNRLQSAMPPESSDRKPSARPQKIAVAVSPKKSSPSKSLRQARSSLKALAGSIRSKSLFNRKEIPSFSEAEHCQPLPETSPPKSQEDLGLRRSLPVDIPNHSPTSKSASIGQPPELPSADTLESPDAAISLYGTKPPGIKNRIFGSPFLSKLVNRRSRQSRVSNELETHDGASDRASSSSDGPPEIEIRDRNFGNEDIFGLFYEANTSLDVLSNTEQPSSAHNTPSAAQTSTTLTQSATCPPFETVDGTPMESTSYGSTLANPCDASANSVSGRATFQLPSHRASSRISDSQLSLEPGMWMASKNFRASQTSVRAVSECNTEQDSTFGTDLCRTDCQADGDSDSLGNNPLLLPWLVSMGAFQNDREIKPILDCSIFSKCSEILADSAHLAQHRDSPVGGNVGKHIRMTSASDVLTPSTTEETKDAAIGYQLHPITPGSQSLDEGRKPDEWGVGQVSQTPMEKDYPTRPERKAECSQTVEQLPSSLLFLVEAIDRTSGLELDHRFNDNEEFQSPAELLPIGLSESFREEQLRSKTKLRKTDQREYASLLSEGLNAGTKSPGETGKCPIMSVSASTAMRVRLSLSDTSRHKVNSEPDPNSGIRDIGGRLNRKEGSSADSNDSSQSEPMSSTTHATTFSSISSIRDFESEKKRLDIFPSLKEMNPNESNNH</sequence>
<dbReference type="OMA" id="RIHYPIY"/>
<accession>C4JKL8</accession>
<feature type="compositionally biased region" description="Basic and acidic residues" evidence="1">
    <location>
        <begin position="61"/>
        <end position="70"/>
    </location>
</feature>
<dbReference type="OrthoDB" id="4201115at2759"/>
<feature type="region of interest" description="Disordered" evidence="1">
    <location>
        <begin position="500"/>
        <end position="541"/>
    </location>
</feature>
<protein>
    <submittedName>
        <fullName evidence="2">Uncharacterized protein</fullName>
    </submittedName>
</protein>
<evidence type="ECO:0000313" key="2">
    <source>
        <dbReference type="EMBL" id="EEP77326.1"/>
    </source>
</evidence>
<feature type="region of interest" description="Disordered" evidence="1">
    <location>
        <begin position="222"/>
        <end position="254"/>
    </location>
</feature>
<feature type="region of interest" description="Disordered" evidence="1">
    <location>
        <begin position="650"/>
        <end position="709"/>
    </location>
</feature>
<organism evidence="2 3">
    <name type="scientific">Uncinocarpus reesii (strain UAMH 1704)</name>
    <dbReference type="NCBI Taxonomy" id="336963"/>
    <lineage>
        <taxon>Eukaryota</taxon>
        <taxon>Fungi</taxon>
        <taxon>Dikarya</taxon>
        <taxon>Ascomycota</taxon>
        <taxon>Pezizomycotina</taxon>
        <taxon>Eurotiomycetes</taxon>
        <taxon>Eurotiomycetidae</taxon>
        <taxon>Onygenales</taxon>
        <taxon>Onygenaceae</taxon>
        <taxon>Uncinocarpus</taxon>
    </lineage>
</organism>
<feature type="compositionally biased region" description="Basic and acidic residues" evidence="1">
    <location>
        <begin position="528"/>
        <end position="541"/>
    </location>
</feature>
<dbReference type="HOGENOM" id="CLU_376910_0_0_1"/>
<feature type="compositionally biased region" description="Polar residues" evidence="1">
    <location>
        <begin position="281"/>
        <end position="291"/>
    </location>
</feature>
<feature type="compositionally biased region" description="Polar residues" evidence="1">
    <location>
        <begin position="692"/>
        <end position="708"/>
    </location>
</feature>
<dbReference type="VEuPathDB" id="FungiDB:UREG_02175"/>
<proteinExistence type="predicted"/>